<evidence type="ECO:0000313" key="3">
    <source>
        <dbReference type="Proteomes" id="UP000028990"/>
    </source>
</evidence>
<sequence length="137" mass="14537">MTRNALRAGRVPPGGAPGGRQQDLRFGEDLASGTVLLHSLLHPETQSVFSESEGSVLSYKQKAISSFPDAAAVRNAPKLLSLTQKRRSKGTEPPTPSAMRTPYSFRPHTFALMCVSQRPPALGHQAGGVAVLLGAAY</sequence>
<reference evidence="2 3" key="1">
    <citation type="submission" date="2013-11" db="EMBL/GenBank/DDBJ databases">
        <title>The Damaraland mole rat (Fukomys damarensis) genome and evolution of African mole rats.</title>
        <authorList>
            <person name="Gladyshev V.N."/>
            <person name="Fang X."/>
        </authorList>
    </citation>
    <scope>NUCLEOTIDE SEQUENCE [LARGE SCALE GENOMIC DNA]</scope>
    <source>
        <tissue evidence="2">Liver</tissue>
    </source>
</reference>
<dbReference type="Proteomes" id="UP000028990">
    <property type="component" value="Unassembled WGS sequence"/>
</dbReference>
<keyword evidence="3" id="KW-1185">Reference proteome</keyword>
<feature type="region of interest" description="Disordered" evidence="1">
    <location>
        <begin position="1"/>
        <end position="24"/>
    </location>
</feature>
<dbReference type="EMBL" id="KN122228">
    <property type="protein sequence ID" value="KFO32056.1"/>
    <property type="molecule type" value="Genomic_DNA"/>
</dbReference>
<organism evidence="2 3">
    <name type="scientific">Fukomys damarensis</name>
    <name type="common">Damaraland mole rat</name>
    <name type="synonym">Cryptomys damarensis</name>
    <dbReference type="NCBI Taxonomy" id="885580"/>
    <lineage>
        <taxon>Eukaryota</taxon>
        <taxon>Metazoa</taxon>
        <taxon>Chordata</taxon>
        <taxon>Craniata</taxon>
        <taxon>Vertebrata</taxon>
        <taxon>Euteleostomi</taxon>
        <taxon>Mammalia</taxon>
        <taxon>Eutheria</taxon>
        <taxon>Euarchontoglires</taxon>
        <taxon>Glires</taxon>
        <taxon>Rodentia</taxon>
        <taxon>Hystricomorpha</taxon>
        <taxon>Bathyergidae</taxon>
        <taxon>Fukomys</taxon>
    </lineage>
</organism>
<name>A0A091EA05_FUKDA</name>
<proteinExistence type="predicted"/>
<feature type="compositionally biased region" description="Low complexity" evidence="1">
    <location>
        <begin position="1"/>
        <end position="13"/>
    </location>
</feature>
<dbReference type="AlphaFoldDB" id="A0A091EA05"/>
<evidence type="ECO:0000313" key="2">
    <source>
        <dbReference type="EMBL" id="KFO32056.1"/>
    </source>
</evidence>
<gene>
    <name evidence="2" type="ORF">H920_06625</name>
</gene>
<accession>A0A091EA05</accession>
<feature type="region of interest" description="Disordered" evidence="1">
    <location>
        <begin position="83"/>
        <end position="102"/>
    </location>
</feature>
<evidence type="ECO:0000256" key="1">
    <source>
        <dbReference type="SAM" id="MobiDB-lite"/>
    </source>
</evidence>
<protein>
    <submittedName>
        <fullName evidence="2">Uncharacterized protein</fullName>
    </submittedName>
</protein>